<keyword evidence="2" id="KW-1185">Reference proteome</keyword>
<dbReference type="Proteomes" id="UP000193427">
    <property type="component" value="Chromosome"/>
</dbReference>
<dbReference type="PROSITE" id="PS50075">
    <property type="entry name" value="CARRIER"/>
    <property type="match status" value="1"/>
</dbReference>
<reference evidence="1 2" key="1">
    <citation type="submission" date="2016-04" db="EMBL/GenBank/DDBJ databases">
        <title>Complete genome sequence of natural rubber-degrading, novel Gram-negative bacterium, Rhizobacter gummiphilus strain NS21.</title>
        <authorList>
            <person name="Tabata M."/>
            <person name="Kasai D."/>
            <person name="Fukuda M."/>
        </authorList>
    </citation>
    <scope>NUCLEOTIDE SEQUENCE [LARGE SCALE GENOMIC DNA]</scope>
    <source>
        <strain evidence="1 2">NS21</strain>
    </source>
</reference>
<dbReference type="InterPro" id="IPR009081">
    <property type="entry name" value="PP-bd_ACP"/>
</dbReference>
<dbReference type="Gene3D" id="1.10.1200.10">
    <property type="entry name" value="ACP-like"/>
    <property type="match status" value="1"/>
</dbReference>
<gene>
    <name evidence="1" type="ORF">A4W93_26850</name>
</gene>
<name>A0A1W6LG89_9BURK</name>
<dbReference type="STRING" id="946333.A4W93_26850"/>
<dbReference type="EMBL" id="CP015118">
    <property type="protein sequence ID" value="ARN23230.1"/>
    <property type="molecule type" value="Genomic_DNA"/>
</dbReference>
<dbReference type="KEGG" id="rgu:A4W93_26850"/>
<dbReference type="RefSeq" id="WP_085753549.1">
    <property type="nucleotide sequence ID" value="NZ_BSPR01000017.1"/>
</dbReference>
<evidence type="ECO:0000313" key="1">
    <source>
        <dbReference type="EMBL" id="ARN23230.1"/>
    </source>
</evidence>
<accession>A0A1W6LG89</accession>
<sequence length="83" mass="9365">MTDNIKATVRAYIAENFIMRGDGSEIAETDSFMEKHLDSTGFLELVTFLEETYGIAVDDEEMLPENLDSLNNVDAYVRRKLAA</sequence>
<dbReference type="SUPFAM" id="SSF47336">
    <property type="entry name" value="ACP-like"/>
    <property type="match status" value="1"/>
</dbReference>
<dbReference type="AlphaFoldDB" id="A0A1W6LG89"/>
<organism evidence="1 2">
    <name type="scientific">Piscinibacter gummiphilus</name>
    <dbReference type="NCBI Taxonomy" id="946333"/>
    <lineage>
        <taxon>Bacteria</taxon>
        <taxon>Pseudomonadati</taxon>
        <taxon>Pseudomonadota</taxon>
        <taxon>Betaproteobacteria</taxon>
        <taxon>Burkholderiales</taxon>
        <taxon>Sphaerotilaceae</taxon>
        <taxon>Piscinibacter</taxon>
    </lineage>
</organism>
<proteinExistence type="predicted"/>
<protein>
    <submittedName>
        <fullName evidence="1">Acyl carrier protein</fullName>
    </submittedName>
</protein>
<dbReference type="InterPro" id="IPR036736">
    <property type="entry name" value="ACP-like_sf"/>
</dbReference>
<evidence type="ECO:0000313" key="2">
    <source>
        <dbReference type="Proteomes" id="UP000193427"/>
    </source>
</evidence>
<dbReference type="OrthoDB" id="2625323at2"/>